<dbReference type="GO" id="GO:0046872">
    <property type="term" value="F:metal ion binding"/>
    <property type="evidence" value="ECO:0007669"/>
    <property type="project" value="UniProtKB-KW"/>
</dbReference>
<dbReference type="InterPro" id="IPR020821">
    <property type="entry name" value="ENPP1-3/EXOG-like_nuc-like"/>
</dbReference>
<evidence type="ECO:0000256" key="1">
    <source>
        <dbReference type="PIRSR" id="PIRSR640255-1"/>
    </source>
</evidence>
<dbReference type="Gene3D" id="3.40.570.10">
    <property type="entry name" value="Extracellular Endonuclease, subunit A"/>
    <property type="match status" value="1"/>
</dbReference>
<dbReference type="SMART" id="SM00477">
    <property type="entry name" value="NUC"/>
    <property type="match status" value="1"/>
</dbReference>
<dbReference type="EC" id="3.1.30.-" evidence="5"/>
<dbReference type="Proteomes" id="UP000254072">
    <property type="component" value="Unassembled WGS sequence"/>
</dbReference>
<dbReference type="PANTHER" id="PTHR13966">
    <property type="entry name" value="ENDONUCLEASE RELATED"/>
    <property type="match status" value="1"/>
</dbReference>
<dbReference type="OrthoDB" id="9811262at2"/>
<dbReference type="InterPro" id="IPR044925">
    <property type="entry name" value="His-Me_finger_sf"/>
</dbReference>
<evidence type="ECO:0000259" key="3">
    <source>
        <dbReference type="SMART" id="SM00477"/>
    </source>
</evidence>
<gene>
    <name evidence="5" type="primary">nucA_1</name>
    <name evidence="5" type="ORF">NCTC11157_00247</name>
</gene>
<dbReference type="GO" id="GO:0003676">
    <property type="term" value="F:nucleic acid binding"/>
    <property type="evidence" value="ECO:0007669"/>
    <property type="project" value="InterPro"/>
</dbReference>
<evidence type="ECO:0000313" key="5">
    <source>
        <dbReference type="EMBL" id="SUB84543.1"/>
    </source>
</evidence>
<feature type="domain" description="ENPP1-3/EXOG-like endonuclease/phosphodiesterase" evidence="3">
    <location>
        <begin position="131"/>
        <end position="363"/>
    </location>
</feature>
<dbReference type="Pfam" id="PF01223">
    <property type="entry name" value="Endonuclease_NS"/>
    <property type="match status" value="1"/>
</dbReference>
<dbReference type="InterPro" id="IPR001604">
    <property type="entry name" value="Endo_G_ENPP1-like_dom"/>
</dbReference>
<evidence type="ECO:0000259" key="4">
    <source>
        <dbReference type="SMART" id="SM00892"/>
    </source>
</evidence>
<dbReference type="InterPro" id="IPR040255">
    <property type="entry name" value="Non-specific_endonuclease"/>
</dbReference>
<organism evidence="5 6">
    <name type="scientific">Prevotella disiens</name>
    <dbReference type="NCBI Taxonomy" id="28130"/>
    <lineage>
        <taxon>Bacteria</taxon>
        <taxon>Pseudomonadati</taxon>
        <taxon>Bacteroidota</taxon>
        <taxon>Bacteroidia</taxon>
        <taxon>Bacteroidales</taxon>
        <taxon>Prevotellaceae</taxon>
        <taxon>Prevotella</taxon>
    </lineage>
</organism>
<feature type="domain" description="DNA/RNA non-specific endonuclease/pyrophosphatase/phosphodiesterase" evidence="4">
    <location>
        <begin position="140"/>
        <end position="363"/>
    </location>
</feature>
<dbReference type="PANTHER" id="PTHR13966:SF5">
    <property type="entry name" value="ENDONUCLEASE G, MITOCHONDRIAL"/>
    <property type="match status" value="1"/>
</dbReference>
<protein>
    <submittedName>
        <fullName evidence="5">Nuclease</fullName>
        <ecNumber evidence="5">3.1.30.-</ecNumber>
    </submittedName>
</protein>
<evidence type="ECO:0000313" key="6">
    <source>
        <dbReference type="Proteomes" id="UP000254072"/>
    </source>
</evidence>
<proteinExistence type="predicted"/>
<dbReference type="GO" id="GO:0016787">
    <property type="term" value="F:hydrolase activity"/>
    <property type="evidence" value="ECO:0007669"/>
    <property type="project" value="UniProtKB-KW"/>
</dbReference>
<dbReference type="GO" id="GO:0004519">
    <property type="term" value="F:endonuclease activity"/>
    <property type="evidence" value="ECO:0007669"/>
    <property type="project" value="TreeGrafter"/>
</dbReference>
<dbReference type="EMBL" id="UGTL01000001">
    <property type="protein sequence ID" value="SUB84543.1"/>
    <property type="molecule type" value="Genomic_DNA"/>
</dbReference>
<name>A0A379DVN0_9BACT</name>
<dbReference type="GeneID" id="91081514"/>
<reference evidence="5 6" key="1">
    <citation type="submission" date="2018-06" db="EMBL/GenBank/DDBJ databases">
        <authorList>
            <consortium name="Pathogen Informatics"/>
            <person name="Doyle S."/>
        </authorList>
    </citation>
    <scope>NUCLEOTIDE SEQUENCE [LARGE SCALE GENOMIC DNA]</scope>
    <source>
        <strain evidence="5 6">NCTC11157</strain>
    </source>
</reference>
<accession>A0A379DVN0</accession>
<keyword evidence="5" id="KW-0378">Hydrolase</keyword>
<feature type="active site" description="Proton acceptor" evidence="1">
    <location>
        <position position="204"/>
    </location>
</feature>
<dbReference type="SMART" id="SM00892">
    <property type="entry name" value="Endonuclease_NS"/>
    <property type="match status" value="1"/>
</dbReference>
<dbReference type="InterPro" id="IPR044929">
    <property type="entry name" value="DNA/RNA_non-sp_Endonuclease_sf"/>
</dbReference>
<sequence>MKIRILLIAILSVVLQNVQGQNANRKEKNINTKLTIQLKNGETKTYLNSEIDSIVKIGDFGVKVYLKSTPKKSVDYLASQWKSITYPEKTSKTENTSGNVNRNIVDTEAHRYAYRLEYPRLDLAKNMQVIYHEYELNGKMYPNLNIEWDNDLRSNHWTAYYMCAANSVDNHFSRPSKFLEDPKLDSKYRTHEEEFKGTGFDKGHLCPNNDKQVTKIQQKQTFYLSNIQPQYHNHNTMIWKNLEEFVRKYLNVDDFRDTLFVVRGATIDKKNIISEENLEYHIGEEVTKGVVVKKLCKLPIARYFYMAFLCKKGDKWKAVAFITKHTKSKKYCKGKKHWGDYAITIDKLEELTGIDFFCNLDDKLEEEVESKAITKEDWPMLEVTDGKKYGWDLEAPWPTDIK</sequence>
<dbReference type="RefSeq" id="WP_021669254.1">
    <property type="nucleotide sequence ID" value="NZ_JBETXF010000002.1"/>
</dbReference>
<feature type="binding site" evidence="2">
    <location>
        <position position="235"/>
    </location>
    <ligand>
        <name>Mg(2+)</name>
        <dbReference type="ChEBI" id="CHEBI:18420"/>
        <note>catalytic</note>
    </ligand>
</feature>
<keyword evidence="2" id="KW-0479">Metal-binding</keyword>
<dbReference type="SUPFAM" id="SSF54060">
    <property type="entry name" value="His-Me finger endonucleases"/>
    <property type="match status" value="1"/>
</dbReference>
<evidence type="ECO:0000256" key="2">
    <source>
        <dbReference type="PIRSR" id="PIRSR640255-2"/>
    </source>
</evidence>
<dbReference type="AlphaFoldDB" id="A0A379DVN0"/>